<keyword evidence="3" id="KW-1185">Reference proteome</keyword>
<protein>
    <recommendedName>
        <fullName evidence="4">Transmembrane protein</fullName>
    </recommendedName>
</protein>
<accession>A0ABR2FF31</accession>
<keyword evidence="1" id="KW-1133">Transmembrane helix</keyword>
<reference evidence="2 3" key="1">
    <citation type="journal article" date="2024" name="G3 (Bethesda)">
        <title>Genome assembly of Hibiscus sabdariffa L. provides insights into metabolisms of medicinal natural products.</title>
        <authorList>
            <person name="Kim T."/>
        </authorList>
    </citation>
    <scope>NUCLEOTIDE SEQUENCE [LARGE SCALE GENOMIC DNA]</scope>
    <source>
        <strain evidence="2">TK-2024</strain>
        <tissue evidence="2">Old leaves</tissue>
    </source>
</reference>
<comment type="caution">
    <text evidence="2">The sequence shown here is derived from an EMBL/GenBank/DDBJ whole genome shotgun (WGS) entry which is preliminary data.</text>
</comment>
<dbReference type="EMBL" id="JBBPBM010000006">
    <property type="protein sequence ID" value="KAK8579500.1"/>
    <property type="molecule type" value="Genomic_DNA"/>
</dbReference>
<evidence type="ECO:0000256" key="1">
    <source>
        <dbReference type="SAM" id="Phobius"/>
    </source>
</evidence>
<sequence length="103" mass="11697">MSSIIFTDVDAPNELILSHSRSWSHHFIDAEPSPLHDSLSSMPERVQCQPLTFIPLMSMVFFTCILHWALLVVSFVTMPVIHLLVSINMLVFPPRFKPSFGCL</sequence>
<gene>
    <name evidence="2" type="ORF">V6N12_069824</name>
</gene>
<evidence type="ECO:0008006" key="4">
    <source>
        <dbReference type="Google" id="ProtNLM"/>
    </source>
</evidence>
<organism evidence="2 3">
    <name type="scientific">Hibiscus sabdariffa</name>
    <name type="common">roselle</name>
    <dbReference type="NCBI Taxonomy" id="183260"/>
    <lineage>
        <taxon>Eukaryota</taxon>
        <taxon>Viridiplantae</taxon>
        <taxon>Streptophyta</taxon>
        <taxon>Embryophyta</taxon>
        <taxon>Tracheophyta</taxon>
        <taxon>Spermatophyta</taxon>
        <taxon>Magnoliopsida</taxon>
        <taxon>eudicotyledons</taxon>
        <taxon>Gunneridae</taxon>
        <taxon>Pentapetalae</taxon>
        <taxon>rosids</taxon>
        <taxon>malvids</taxon>
        <taxon>Malvales</taxon>
        <taxon>Malvaceae</taxon>
        <taxon>Malvoideae</taxon>
        <taxon>Hibiscus</taxon>
    </lineage>
</organism>
<keyword evidence="1" id="KW-0812">Transmembrane</keyword>
<keyword evidence="1" id="KW-0472">Membrane</keyword>
<feature type="transmembrane region" description="Helical" evidence="1">
    <location>
        <begin position="59"/>
        <end position="85"/>
    </location>
</feature>
<name>A0ABR2FF31_9ROSI</name>
<dbReference type="Proteomes" id="UP001472677">
    <property type="component" value="Unassembled WGS sequence"/>
</dbReference>
<evidence type="ECO:0000313" key="2">
    <source>
        <dbReference type="EMBL" id="KAK8579500.1"/>
    </source>
</evidence>
<proteinExistence type="predicted"/>
<evidence type="ECO:0000313" key="3">
    <source>
        <dbReference type="Proteomes" id="UP001472677"/>
    </source>
</evidence>